<gene>
    <name evidence="9" type="ORF">GCM10022277_08790</name>
</gene>
<keyword evidence="7" id="KW-0653">Protein transport</keyword>
<reference evidence="10" key="1">
    <citation type="journal article" date="2019" name="Int. J. Syst. Evol. Microbiol.">
        <title>The Global Catalogue of Microorganisms (GCM) 10K type strain sequencing project: providing services to taxonomists for standard genome sequencing and annotation.</title>
        <authorList>
            <consortium name="The Broad Institute Genomics Platform"/>
            <consortium name="The Broad Institute Genome Sequencing Center for Infectious Disease"/>
            <person name="Wu L."/>
            <person name="Ma J."/>
        </authorList>
    </citation>
    <scope>NUCLEOTIDE SEQUENCE [LARGE SCALE GENOMIC DNA]</scope>
    <source>
        <strain evidence="10">JCM 17551</strain>
    </source>
</reference>
<evidence type="ECO:0000313" key="10">
    <source>
        <dbReference type="Proteomes" id="UP001501565"/>
    </source>
</evidence>
<evidence type="ECO:0000256" key="3">
    <source>
        <dbReference type="ARBA" id="ARBA00022475"/>
    </source>
</evidence>
<evidence type="ECO:0000256" key="4">
    <source>
        <dbReference type="ARBA" id="ARBA00022692"/>
    </source>
</evidence>
<feature type="transmembrane region" description="Helical" evidence="8">
    <location>
        <begin position="20"/>
        <end position="38"/>
    </location>
</feature>
<comment type="caution">
    <text evidence="9">The sequence shown here is derived from an EMBL/GenBank/DDBJ whole genome shotgun (WGS) entry which is preliminary data.</text>
</comment>
<keyword evidence="3" id="KW-1003">Cell membrane</keyword>
<organism evidence="9 10">
    <name type="scientific">Litoribacillus peritrichatus</name>
    <dbReference type="NCBI Taxonomy" id="718191"/>
    <lineage>
        <taxon>Bacteria</taxon>
        <taxon>Pseudomonadati</taxon>
        <taxon>Pseudomonadota</taxon>
        <taxon>Gammaproteobacteria</taxon>
        <taxon>Oceanospirillales</taxon>
        <taxon>Oceanospirillaceae</taxon>
        <taxon>Litoribacillus</taxon>
    </lineage>
</organism>
<keyword evidence="4 7" id="KW-0812">Transmembrane</keyword>
<dbReference type="RefSeq" id="WP_344795880.1">
    <property type="nucleotide sequence ID" value="NZ_BAABBN010000004.1"/>
</dbReference>
<evidence type="ECO:0000256" key="8">
    <source>
        <dbReference type="SAM" id="Phobius"/>
    </source>
</evidence>
<sequence length="180" mass="20239">MELGNALKSRPEFIEPKLEITSMMDMFTIIVFFLLFSYGETPQEVTMKEKVDLPISTADKNYKMTVKMFLTGEKILIEEEPVAQVIDGKIIGFDVENPEQSNLYKMLKEHKAKQVAEVKAKQAASSGGDPAEAEVPIPSEEFSVLLFCDRQVPFSVLQKMMKVTGMAGYPNFQLAVMEKT</sequence>
<evidence type="ECO:0000256" key="2">
    <source>
        <dbReference type="ARBA" id="ARBA00005811"/>
    </source>
</evidence>
<name>A0ABP7MB33_9GAMM</name>
<evidence type="ECO:0000256" key="6">
    <source>
        <dbReference type="ARBA" id="ARBA00023136"/>
    </source>
</evidence>
<evidence type="ECO:0008006" key="11">
    <source>
        <dbReference type="Google" id="ProtNLM"/>
    </source>
</evidence>
<proteinExistence type="inferred from homology"/>
<dbReference type="Proteomes" id="UP001501565">
    <property type="component" value="Unassembled WGS sequence"/>
</dbReference>
<keyword evidence="10" id="KW-1185">Reference proteome</keyword>
<evidence type="ECO:0000256" key="7">
    <source>
        <dbReference type="RuleBase" id="RU003879"/>
    </source>
</evidence>
<evidence type="ECO:0000256" key="1">
    <source>
        <dbReference type="ARBA" id="ARBA00004162"/>
    </source>
</evidence>
<comment type="similarity">
    <text evidence="2 7">Belongs to the ExbD/TolR family.</text>
</comment>
<protein>
    <recommendedName>
        <fullName evidence="11">Biopolymer transporter ExbD</fullName>
    </recommendedName>
</protein>
<keyword evidence="7" id="KW-0813">Transport</keyword>
<dbReference type="InterPro" id="IPR003400">
    <property type="entry name" value="ExbD"/>
</dbReference>
<keyword evidence="6 8" id="KW-0472">Membrane</keyword>
<evidence type="ECO:0000256" key="5">
    <source>
        <dbReference type="ARBA" id="ARBA00022989"/>
    </source>
</evidence>
<accession>A0ABP7MB33</accession>
<dbReference type="Pfam" id="PF02472">
    <property type="entry name" value="ExbD"/>
    <property type="match status" value="1"/>
</dbReference>
<comment type="subcellular location">
    <subcellularLocation>
        <location evidence="1">Cell membrane</location>
        <topology evidence="1">Single-pass membrane protein</topology>
    </subcellularLocation>
    <subcellularLocation>
        <location evidence="7">Cell membrane</location>
        <topology evidence="7">Single-pass type II membrane protein</topology>
    </subcellularLocation>
</comment>
<dbReference type="EMBL" id="BAABBN010000004">
    <property type="protein sequence ID" value="GAA3916314.1"/>
    <property type="molecule type" value="Genomic_DNA"/>
</dbReference>
<keyword evidence="5 8" id="KW-1133">Transmembrane helix</keyword>
<evidence type="ECO:0000313" key="9">
    <source>
        <dbReference type="EMBL" id="GAA3916314.1"/>
    </source>
</evidence>